<keyword evidence="2" id="KW-1185">Reference proteome</keyword>
<proteinExistence type="predicted"/>
<dbReference type="Proteomes" id="UP000015105">
    <property type="component" value="Chromosome 1D"/>
</dbReference>
<dbReference type="AlphaFoldDB" id="A0A452ZBQ7"/>
<protein>
    <submittedName>
        <fullName evidence="1">Uncharacterized protein</fullName>
    </submittedName>
</protein>
<reference evidence="1" key="5">
    <citation type="journal article" date="2021" name="G3 (Bethesda)">
        <title>Aegilops tauschii genome assembly Aet v5.0 features greater sequence contiguity and improved annotation.</title>
        <authorList>
            <person name="Wang L."/>
            <person name="Zhu T."/>
            <person name="Rodriguez J.C."/>
            <person name="Deal K.R."/>
            <person name="Dubcovsky J."/>
            <person name="McGuire P.E."/>
            <person name="Lux T."/>
            <person name="Spannagl M."/>
            <person name="Mayer K.F.X."/>
            <person name="Baldrich P."/>
            <person name="Meyers B.C."/>
            <person name="Huo N."/>
            <person name="Gu Y.Q."/>
            <person name="Zhou H."/>
            <person name="Devos K.M."/>
            <person name="Bennetzen J.L."/>
            <person name="Unver T."/>
            <person name="Budak H."/>
            <person name="Gulick P.J."/>
            <person name="Galiba G."/>
            <person name="Kalapos B."/>
            <person name="Nelson D.R."/>
            <person name="Li P."/>
            <person name="You F.M."/>
            <person name="Luo M.C."/>
            <person name="Dvorak J."/>
        </authorList>
    </citation>
    <scope>NUCLEOTIDE SEQUENCE [LARGE SCALE GENOMIC DNA]</scope>
    <source>
        <strain evidence="1">cv. AL8/78</strain>
    </source>
</reference>
<reference evidence="1" key="4">
    <citation type="submission" date="2019-03" db="UniProtKB">
        <authorList>
            <consortium name="EnsemblPlants"/>
        </authorList>
    </citation>
    <scope>IDENTIFICATION</scope>
</reference>
<accession>A0A452ZBQ7</accession>
<name>A0A452ZBQ7_AEGTS</name>
<evidence type="ECO:0000313" key="1">
    <source>
        <dbReference type="EnsemblPlants" id="AET1Gv20700300.3"/>
    </source>
</evidence>
<reference evidence="1" key="3">
    <citation type="journal article" date="2017" name="Nature">
        <title>Genome sequence of the progenitor of the wheat D genome Aegilops tauschii.</title>
        <authorList>
            <person name="Luo M.C."/>
            <person name="Gu Y.Q."/>
            <person name="Puiu D."/>
            <person name="Wang H."/>
            <person name="Twardziok S.O."/>
            <person name="Deal K.R."/>
            <person name="Huo N."/>
            <person name="Zhu T."/>
            <person name="Wang L."/>
            <person name="Wang Y."/>
            <person name="McGuire P.E."/>
            <person name="Liu S."/>
            <person name="Long H."/>
            <person name="Ramasamy R.K."/>
            <person name="Rodriguez J.C."/>
            <person name="Van S.L."/>
            <person name="Yuan L."/>
            <person name="Wang Z."/>
            <person name="Xia Z."/>
            <person name="Xiao L."/>
            <person name="Anderson O.D."/>
            <person name="Ouyang S."/>
            <person name="Liang Y."/>
            <person name="Zimin A.V."/>
            <person name="Pertea G."/>
            <person name="Qi P."/>
            <person name="Bennetzen J.L."/>
            <person name="Dai X."/>
            <person name="Dawson M.W."/>
            <person name="Muller H.G."/>
            <person name="Kugler K."/>
            <person name="Rivarola-Duarte L."/>
            <person name="Spannagl M."/>
            <person name="Mayer K.F.X."/>
            <person name="Lu F.H."/>
            <person name="Bevan M.W."/>
            <person name="Leroy P."/>
            <person name="Li P."/>
            <person name="You F.M."/>
            <person name="Sun Q."/>
            <person name="Liu Z."/>
            <person name="Lyons E."/>
            <person name="Wicker T."/>
            <person name="Salzberg S.L."/>
            <person name="Devos K.M."/>
            <person name="Dvorak J."/>
        </authorList>
    </citation>
    <scope>NUCLEOTIDE SEQUENCE [LARGE SCALE GENOMIC DNA]</scope>
    <source>
        <strain evidence="1">cv. AL8/78</strain>
    </source>
</reference>
<organism evidence="1 2">
    <name type="scientific">Aegilops tauschii subsp. strangulata</name>
    <name type="common">Goatgrass</name>
    <dbReference type="NCBI Taxonomy" id="200361"/>
    <lineage>
        <taxon>Eukaryota</taxon>
        <taxon>Viridiplantae</taxon>
        <taxon>Streptophyta</taxon>
        <taxon>Embryophyta</taxon>
        <taxon>Tracheophyta</taxon>
        <taxon>Spermatophyta</taxon>
        <taxon>Magnoliopsida</taxon>
        <taxon>Liliopsida</taxon>
        <taxon>Poales</taxon>
        <taxon>Poaceae</taxon>
        <taxon>BOP clade</taxon>
        <taxon>Pooideae</taxon>
        <taxon>Triticodae</taxon>
        <taxon>Triticeae</taxon>
        <taxon>Triticinae</taxon>
        <taxon>Aegilops</taxon>
    </lineage>
</organism>
<evidence type="ECO:0000313" key="2">
    <source>
        <dbReference type="Proteomes" id="UP000015105"/>
    </source>
</evidence>
<dbReference type="EnsemblPlants" id="AET1Gv20700300.3">
    <property type="protein sequence ID" value="AET1Gv20700300.3"/>
    <property type="gene ID" value="AET1Gv20700300"/>
</dbReference>
<dbReference type="Gramene" id="AET1Gv20700300.3">
    <property type="protein sequence ID" value="AET1Gv20700300.3"/>
    <property type="gene ID" value="AET1Gv20700300"/>
</dbReference>
<reference evidence="2" key="1">
    <citation type="journal article" date="2014" name="Science">
        <title>Ancient hybridizations among the ancestral genomes of bread wheat.</title>
        <authorList>
            <consortium name="International Wheat Genome Sequencing Consortium,"/>
            <person name="Marcussen T."/>
            <person name="Sandve S.R."/>
            <person name="Heier L."/>
            <person name="Spannagl M."/>
            <person name="Pfeifer M."/>
            <person name="Jakobsen K.S."/>
            <person name="Wulff B.B."/>
            <person name="Steuernagel B."/>
            <person name="Mayer K.F."/>
            <person name="Olsen O.A."/>
        </authorList>
    </citation>
    <scope>NUCLEOTIDE SEQUENCE [LARGE SCALE GENOMIC DNA]</scope>
    <source>
        <strain evidence="2">cv. AL8/78</strain>
    </source>
</reference>
<reference evidence="2" key="2">
    <citation type="journal article" date="2017" name="Nat. Plants">
        <title>The Aegilops tauschii genome reveals multiple impacts of transposons.</title>
        <authorList>
            <person name="Zhao G."/>
            <person name="Zou C."/>
            <person name="Li K."/>
            <person name="Wang K."/>
            <person name="Li T."/>
            <person name="Gao L."/>
            <person name="Zhang X."/>
            <person name="Wang H."/>
            <person name="Yang Z."/>
            <person name="Liu X."/>
            <person name="Jiang W."/>
            <person name="Mao L."/>
            <person name="Kong X."/>
            <person name="Jiao Y."/>
            <person name="Jia J."/>
        </authorList>
    </citation>
    <scope>NUCLEOTIDE SEQUENCE [LARGE SCALE GENOMIC DNA]</scope>
    <source>
        <strain evidence="2">cv. AL8/78</strain>
    </source>
</reference>
<sequence length="39" mass="4757">QARKVLRRTRVWQMFWFVQTICRRDEGFFKLTAAVAIIN</sequence>